<gene>
    <name evidence="1" type="ORF">EGT67_05025</name>
</gene>
<name>A0A3S3AQP0_9NOCA</name>
<evidence type="ECO:0000313" key="1">
    <source>
        <dbReference type="EMBL" id="RVW10532.1"/>
    </source>
</evidence>
<accession>A0A3S3AQP0</accession>
<dbReference type="OrthoDB" id="9801997at2"/>
<dbReference type="Gene3D" id="1.20.1290.10">
    <property type="entry name" value="AhpD-like"/>
    <property type="match status" value="1"/>
</dbReference>
<evidence type="ECO:0000313" key="2">
    <source>
        <dbReference type="Proteomes" id="UP000286208"/>
    </source>
</evidence>
<dbReference type="EMBL" id="RKLP01000002">
    <property type="protein sequence ID" value="RVW10532.1"/>
    <property type="molecule type" value="Genomic_DNA"/>
</dbReference>
<protein>
    <submittedName>
        <fullName evidence="1">Carboxymuconolactone decarboxylase family protein</fullName>
    </submittedName>
</protein>
<dbReference type="Proteomes" id="UP000286208">
    <property type="component" value="Unassembled WGS sequence"/>
</dbReference>
<proteinExistence type="predicted"/>
<keyword evidence="2" id="KW-1185">Reference proteome</keyword>
<organism evidence="1 2">
    <name type="scientific">Prescottella agglutinans</name>
    <dbReference type="NCBI Taxonomy" id="1644129"/>
    <lineage>
        <taxon>Bacteria</taxon>
        <taxon>Bacillati</taxon>
        <taxon>Actinomycetota</taxon>
        <taxon>Actinomycetes</taxon>
        <taxon>Mycobacteriales</taxon>
        <taxon>Nocardiaceae</taxon>
        <taxon>Prescottella</taxon>
    </lineage>
</organism>
<sequence length="302" mass="32462">MVAVTGWTEESGASALDRFAPDVAATLDRLVALVPTIGDGPLTAQARQACAQTLSLPPLPFPEPAPSTPEASPAALTFAEQFCVDVSGIDDGMRSALAAALGDRTGTFVQALYVADWVPRVRAALDALFEARRPAWTVPSAWDTAGEPWPLIQRTLVEVARVRELDPVTTEVVRLYQARQHNCRLCKSLRNRTAMMSGGDESLYDAIDDFRGGTLSPRHKAALELADALTWQPGHLEPQVAADVRTYFSPAEAVELVIDMMRNSCNKIAVSTGTDRANVDDGIEVYDVNPDGSVDFGLTLPG</sequence>
<dbReference type="AlphaFoldDB" id="A0A3S3AQP0"/>
<comment type="caution">
    <text evidence="1">The sequence shown here is derived from an EMBL/GenBank/DDBJ whole genome shotgun (WGS) entry which is preliminary data.</text>
</comment>
<reference evidence="1 2" key="1">
    <citation type="submission" date="2018-11" db="EMBL/GenBank/DDBJ databases">
        <title>Rhodococcus spongicola sp. nov. and Rhodococcus xishaensis sp. nov. from marine sponges.</title>
        <authorList>
            <person name="Li L."/>
            <person name="Lin H.W."/>
        </authorList>
    </citation>
    <scope>NUCLEOTIDE SEQUENCE [LARGE SCALE GENOMIC DNA]</scope>
    <source>
        <strain evidence="1 2">CCTCC AB2014297</strain>
    </source>
</reference>
<dbReference type="InterPro" id="IPR029032">
    <property type="entry name" value="AhpD-like"/>
</dbReference>
<dbReference type="SUPFAM" id="SSF69118">
    <property type="entry name" value="AhpD-like"/>
    <property type="match status" value="1"/>
</dbReference>